<dbReference type="InterPro" id="IPR008979">
    <property type="entry name" value="Galactose-bd-like_sf"/>
</dbReference>
<dbReference type="EC" id="3.2.1.23" evidence="3 7"/>
<dbReference type="InterPro" id="IPR031330">
    <property type="entry name" value="Gly_Hdrlase_35_cat"/>
</dbReference>
<feature type="domain" description="Glycoside hydrolase 35 catalytic" evidence="9">
    <location>
        <begin position="15"/>
        <end position="334"/>
    </location>
</feature>
<reference evidence="11" key="2">
    <citation type="submission" date="2022-01" db="EMBL/GenBank/DDBJ databases">
        <authorList>
            <person name="Hirooka S."/>
            <person name="Miyagishima S.Y."/>
        </authorList>
    </citation>
    <scope>NUCLEOTIDE SEQUENCE</scope>
    <source>
        <strain evidence="11">NBRC 102759</strain>
    </source>
</reference>
<dbReference type="Proteomes" id="UP001061958">
    <property type="component" value="Unassembled WGS sequence"/>
</dbReference>
<evidence type="ECO:0000313" key="11">
    <source>
        <dbReference type="EMBL" id="GJQ14878.1"/>
    </source>
</evidence>
<keyword evidence="12" id="KW-1185">Reference proteome</keyword>
<dbReference type="EMBL" id="BQMJ01000061">
    <property type="protein sequence ID" value="GJQ14878.1"/>
    <property type="molecule type" value="Genomic_DNA"/>
</dbReference>
<evidence type="ECO:0000259" key="9">
    <source>
        <dbReference type="Pfam" id="PF01301"/>
    </source>
</evidence>
<evidence type="ECO:0000256" key="2">
    <source>
        <dbReference type="ARBA" id="ARBA00009809"/>
    </source>
</evidence>
<dbReference type="GO" id="GO:0004565">
    <property type="term" value="F:beta-galactosidase activity"/>
    <property type="evidence" value="ECO:0007669"/>
    <property type="project" value="UniProtKB-EC"/>
</dbReference>
<evidence type="ECO:0000256" key="6">
    <source>
        <dbReference type="ARBA" id="ARBA00023295"/>
    </source>
</evidence>
<dbReference type="OrthoDB" id="3038at2759"/>
<dbReference type="SUPFAM" id="SSF49785">
    <property type="entry name" value="Galactose-binding domain-like"/>
    <property type="match status" value="1"/>
</dbReference>
<evidence type="ECO:0000256" key="4">
    <source>
        <dbReference type="ARBA" id="ARBA00022729"/>
    </source>
</evidence>
<dbReference type="PANTHER" id="PTHR23421">
    <property type="entry name" value="BETA-GALACTOSIDASE RELATED"/>
    <property type="match status" value="1"/>
</dbReference>
<dbReference type="InterPro" id="IPR001944">
    <property type="entry name" value="Glycoside_Hdrlase_35"/>
</dbReference>
<feature type="domain" description="Beta-galactosidase galactose-binding" evidence="10">
    <location>
        <begin position="645"/>
        <end position="729"/>
    </location>
</feature>
<evidence type="ECO:0000259" key="10">
    <source>
        <dbReference type="Pfam" id="PF21467"/>
    </source>
</evidence>
<evidence type="ECO:0000256" key="3">
    <source>
        <dbReference type="ARBA" id="ARBA00012756"/>
    </source>
</evidence>
<evidence type="ECO:0000256" key="5">
    <source>
        <dbReference type="ARBA" id="ARBA00022801"/>
    </source>
</evidence>
<dbReference type="Pfam" id="PF21467">
    <property type="entry name" value="BetaGal_gal-bd"/>
    <property type="match status" value="1"/>
</dbReference>
<dbReference type="PROSITE" id="PS01182">
    <property type="entry name" value="GLYCOSYL_HYDROL_F35"/>
    <property type="match status" value="1"/>
</dbReference>
<protein>
    <recommendedName>
        <fullName evidence="3 7">Beta-galactosidase</fullName>
        <ecNumber evidence="3 7">3.2.1.23</ecNumber>
    </recommendedName>
</protein>
<reference evidence="11" key="1">
    <citation type="journal article" date="2022" name="Proc. Natl. Acad. Sci. U.S.A.">
        <title>Life cycle and functional genomics of the unicellular red alga Galdieria for elucidating algal and plant evolution and industrial use.</title>
        <authorList>
            <person name="Hirooka S."/>
            <person name="Itabashi T."/>
            <person name="Ichinose T.M."/>
            <person name="Onuma R."/>
            <person name="Fujiwara T."/>
            <person name="Yamashita S."/>
            <person name="Jong L.W."/>
            <person name="Tomita R."/>
            <person name="Iwane A.H."/>
            <person name="Miyagishima S.Y."/>
        </authorList>
    </citation>
    <scope>NUCLEOTIDE SEQUENCE</scope>
    <source>
        <strain evidence="11">NBRC 102759</strain>
    </source>
</reference>
<accession>A0A9C7Q1Q8</accession>
<dbReference type="InterPro" id="IPR017853">
    <property type="entry name" value="GH"/>
</dbReference>
<dbReference type="Pfam" id="PF01301">
    <property type="entry name" value="Glyco_hydro_35"/>
    <property type="match status" value="1"/>
</dbReference>
<evidence type="ECO:0000256" key="1">
    <source>
        <dbReference type="ARBA" id="ARBA00001412"/>
    </source>
</evidence>
<dbReference type="GO" id="GO:0005975">
    <property type="term" value="P:carbohydrate metabolic process"/>
    <property type="evidence" value="ECO:0007669"/>
    <property type="project" value="InterPro"/>
</dbReference>
<organism evidence="11 12">
    <name type="scientific">Galdieria partita</name>
    <dbReference type="NCBI Taxonomy" id="83374"/>
    <lineage>
        <taxon>Eukaryota</taxon>
        <taxon>Rhodophyta</taxon>
        <taxon>Bangiophyceae</taxon>
        <taxon>Galdieriales</taxon>
        <taxon>Galdieriaceae</taxon>
        <taxon>Galdieria</taxon>
    </lineage>
</organism>
<dbReference type="InterPro" id="IPR048913">
    <property type="entry name" value="BetaGal_gal-bd"/>
</dbReference>
<evidence type="ECO:0000256" key="7">
    <source>
        <dbReference type="RuleBase" id="RU000675"/>
    </source>
</evidence>
<dbReference type="PRINTS" id="PR00742">
    <property type="entry name" value="GLHYDRLASE35"/>
</dbReference>
<dbReference type="FunFam" id="3.20.20.80:FF:000006">
    <property type="entry name" value="Beta-galactosidase"/>
    <property type="match status" value="1"/>
</dbReference>
<keyword evidence="5 7" id="KW-0378">Hydrolase</keyword>
<comment type="caution">
    <text evidence="11">The sequence shown here is derived from an EMBL/GenBank/DDBJ whole genome shotgun (WGS) entry which is preliminary data.</text>
</comment>
<sequence>METQGLVSFDSRAVTLNGKRTLLLGGSIQYPKVHHTQWEHSLKLAKECGLNFLDIYVFWNVHEKRRGVFTFTENGDICRFLQMAHQQGLLVMLRLGPYICAETSYGGFPYWLREIPDIQFRTYNEPFMREVKRWLLYLTLMLKEQRLFFPQGGPIILVQLENEYDLVSNIHLSQGEKYLNWYSELYRELAVDVPLIMCRSSPDEVGEFCSSTTQPEFSSIASTENCIETLNSFYGHKKMESLQRRKPHKPILWTEFWIGWYDIWVSPPRKRSIEDIVYAELRFIAQGGAGFSYYMFHGGTHFNNLAMYSQITSYYFESPIDEYGRPSFLFHLLSRINHMLHDLSIHLLSQERPQVLRLLPQVIAFIWKENSLHQKLTFLCNDGDHIAYVMFHGSMMKLNPLSVAVFFDNEMVFDSSSSYDSQIPFRDFVPLQREYFQELETFQIDVPIQSVNPGCEFSQLPDMLNMTQDETDYLWYTASAMLPVSSEKFACEKVVIDVEVADFFHLFINQQYVGSSLTKMDDERFANENKGFRFSLELEDTVYPLPVFSMCDKLHISLLVCSLGLIKGEFQLWEGATMEKEKKGLFKEPKIELIIMDSQLQRETIPLSFTSLWTVVPLSVMKDHQTTFVRENNIKKVDLPLSLGPTYYKQLIIIDQDKIDKMKWGLVIDFSSMTKGIFRWNSFCCGRYYSIRSLGKECDPSLRNSPIQEDHLSKSTQRYYHVPKGILQERNQLEVFEEIGGNFMQLRVLFVT</sequence>
<dbReference type="InterPro" id="IPR019801">
    <property type="entry name" value="Glyco_hydro_35_CS"/>
</dbReference>
<keyword evidence="4" id="KW-0732">Signal</keyword>
<dbReference type="SUPFAM" id="SSF51445">
    <property type="entry name" value="(Trans)glycosidases"/>
    <property type="match status" value="1"/>
</dbReference>
<gene>
    <name evidence="11" type="ORF">GpartN1_g6669.t1</name>
</gene>
<proteinExistence type="inferred from homology"/>
<comment type="similarity">
    <text evidence="2 8">Belongs to the glycosyl hydrolase 35 family.</text>
</comment>
<keyword evidence="6 7" id="KW-0326">Glycosidase</keyword>
<dbReference type="AlphaFoldDB" id="A0A9C7Q1Q8"/>
<comment type="catalytic activity">
    <reaction evidence="1 7">
        <text>Hydrolysis of terminal non-reducing beta-D-galactose residues in beta-D-galactosides.</text>
        <dbReference type="EC" id="3.2.1.23"/>
    </reaction>
</comment>
<dbReference type="Gene3D" id="3.20.20.80">
    <property type="entry name" value="Glycosidases"/>
    <property type="match status" value="1"/>
</dbReference>
<evidence type="ECO:0000256" key="8">
    <source>
        <dbReference type="RuleBase" id="RU003679"/>
    </source>
</evidence>
<evidence type="ECO:0000313" key="12">
    <source>
        <dbReference type="Proteomes" id="UP001061958"/>
    </source>
</evidence>
<name>A0A9C7Q1Q8_9RHOD</name>